<dbReference type="EMBL" id="CP003480">
    <property type="protein sequence ID" value="AFI05025.1"/>
    <property type="molecule type" value="Genomic_DNA"/>
</dbReference>
<dbReference type="KEGG" id="hce:HCW_08948"/>
<proteinExistence type="predicted"/>
<evidence type="ECO:0000313" key="4">
    <source>
        <dbReference type="Proteomes" id="UP000005010"/>
    </source>
</evidence>
<dbReference type="PATRIC" id="fig|182217.3.peg.1877"/>
<feature type="coiled-coil region" evidence="1">
    <location>
        <begin position="323"/>
        <end position="402"/>
    </location>
</feature>
<keyword evidence="3" id="KW-0614">Plasmid</keyword>
<dbReference type="HOGENOM" id="CLU_524552_0_0_7"/>
<evidence type="ECO:0000313" key="3">
    <source>
        <dbReference type="EMBL" id="AFI05025.1"/>
    </source>
</evidence>
<name>I0EQ06_HELC0</name>
<dbReference type="RefSeq" id="WP_014661885.1">
    <property type="nucleotide sequence ID" value="NC_017738.1"/>
</dbReference>
<organism evidence="3 4">
    <name type="scientific">Helicobacter cetorum (strain ATCC BAA-429 / MIT 00-7128)</name>
    <dbReference type="NCBI Taxonomy" id="182217"/>
    <lineage>
        <taxon>Bacteria</taxon>
        <taxon>Pseudomonadati</taxon>
        <taxon>Campylobacterota</taxon>
        <taxon>Epsilonproteobacteria</taxon>
        <taxon>Campylobacterales</taxon>
        <taxon>Helicobacteraceae</taxon>
        <taxon>Helicobacter</taxon>
    </lineage>
</organism>
<gene>
    <name evidence="3" type="ordered locus">HCW_08948</name>
</gene>
<protein>
    <submittedName>
        <fullName evidence="3">Mobilization protein</fullName>
    </submittedName>
</protein>
<keyword evidence="1" id="KW-0175">Coiled coil</keyword>
<feature type="coiled-coil region" evidence="1">
    <location>
        <begin position="195"/>
        <end position="248"/>
    </location>
</feature>
<dbReference type="Proteomes" id="UP000005010">
    <property type="component" value="Plasmid pHCW"/>
</dbReference>
<accession>I0EQ06</accession>
<evidence type="ECO:0000256" key="2">
    <source>
        <dbReference type="SAM" id="MobiDB-lite"/>
    </source>
</evidence>
<sequence>MGILASGNFKTTNNIQEKHNDRTLAPSYLIPQEFRGKNEVNRTSAQARVLKNQIITNAINAYEKNKKPKAPKFKATSYQWSLVVNLKETSTMQDLEKLADHFQAKYGFQCYQIAIHRDEGYIDENNQPHINHHAHMEFITLNKENGKNMMRKAHLSPRKFADMQTEIAQILGMERGKDKRLSGAKRIEPRKYAQMKEKERKERLKEKELHQVELQSKDSKIHDKDTQITALIRELEQANQTIKRQRTIARKYLSKKQQKEYTEQIRQASKGQGLKKEFFRELNAINKQKHTDESFFAECYKLVERHNIDEESAKLVFKPILELRFLALKLEKEQNRVNLLENDKKRNLSDLNAKESIIQSKEQELQQAREYAKQLAELTTKLQELTAKNTELQQENQTLKAQLQTATEPWIEFGKQEQARVKAHYQACLERERAKELAKEQSKTLHPNEPWLDYDPKAHKGLQLHSNQEKTHENALQSTQNQKPTNDIPTQLKNDLNANTSEIEPNFYEYPTQNSKRRR</sequence>
<dbReference type="AlphaFoldDB" id="I0EQ06"/>
<evidence type="ECO:0000256" key="1">
    <source>
        <dbReference type="SAM" id="Coils"/>
    </source>
</evidence>
<geneLocation type="plasmid" evidence="3 4">
    <name>pHCW</name>
</geneLocation>
<feature type="region of interest" description="Disordered" evidence="2">
    <location>
        <begin position="466"/>
        <end position="519"/>
    </location>
</feature>
<reference evidence="4" key="1">
    <citation type="submission" date="2012-04" db="EMBL/GenBank/DDBJ databases">
        <title>Complete genome sequence of Helicobacter cetorum strain MIT 00-7128.</title>
        <authorList>
            <person name="Kersulyte D."/>
            <person name="Berg D.E."/>
        </authorList>
    </citation>
    <scope>NUCLEOTIDE SEQUENCE [LARGE SCALE GENOMIC DNA]</scope>
    <source>
        <strain evidence="4">ATCC BAA-429 / MIT 00-7128</strain>
        <plasmid evidence="4">pHCW</plasmid>
    </source>
</reference>
<keyword evidence="4" id="KW-1185">Reference proteome</keyword>
<feature type="compositionally biased region" description="Polar residues" evidence="2">
    <location>
        <begin position="474"/>
        <end position="503"/>
    </location>
</feature>